<reference evidence="2" key="1">
    <citation type="submission" date="2022-08" db="EMBL/GenBank/DDBJ databases">
        <authorList>
            <person name="Gutierrez-Valencia J."/>
        </authorList>
    </citation>
    <scope>NUCLEOTIDE SEQUENCE</scope>
</reference>
<dbReference type="Pfam" id="PF03080">
    <property type="entry name" value="Neprosin"/>
    <property type="match status" value="1"/>
</dbReference>
<dbReference type="InterPro" id="IPR004314">
    <property type="entry name" value="Neprosin"/>
</dbReference>
<dbReference type="PANTHER" id="PTHR31589">
    <property type="entry name" value="PROTEIN, PUTATIVE (DUF239)-RELATED-RELATED"/>
    <property type="match status" value="1"/>
</dbReference>
<gene>
    <name evidence="2" type="ORF">LITE_LOCUS7394</name>
</gene>
<evidence type="ECO:0000313" key="2">
    <source>
        <dbReference type="EMBL" id="CAI0392077.1"/>
    </source>
</evidence>
<accession>A0AAV0I4Z4</accession>
<proteinExistence type="predicted"/>
<dbReference type="PROSITE" id="PS52045">
    <property type="entry name" value="NEPROSIN_PEP_CD"/>
    <property type="match status" value="1"/>
</dbReference>
<keyword evidence="3" id="KW-1185">Reference proteome</keyword>
<organism evidence="2 3">
    <name type="scientific">Linum tenue</name>
    <dbReference type="NCBI Taxonomy" id="586396"/>
    <lineage>
        <taxon>Eukaryota</taxon>
        <taxon>Viridiplantae</taxon>
        <taxon>Streptophyta</taxon>
        <taxon>Embryophyta</taxon>
        <taxon>Tracheophyta</taxon>
        <taxon>Spermatophyta</taxon>
        <taxon>Magnoliopsida</taxon>
        <taxon>eudicotyledons</taxon>
        <taxon>Gunneridae</taxon>
        <taxon>Pentapetalae</taxon>
        <taxon>rosids</taxon>
        <taxon>fabids</taxon>
        <taxon>Malpighiales</taxon>
        <taxon>Linaceae</taxon>
        <taxon>Linum</taxon>
    </lineage>
</organism>
<dbReference type="EMBL" id="CAMGYJ010000003">
    <property type="protein sequence ID" value="CAI0392077.1"/>
    <property type="molecule type" value="Genomic_DNA"/>
</dbReference>
<sequence length="291" mass="32098">MKPTSYPRDDRFKAIITSPKYYKNSSGLNRIHCPEGTIPILRSQMKFPHYNKFPSQNDNNITNEFGIAVYPRGTYYGAIGNLNVWSPSTFGLEFSLAQAWVTDGEGQDYNSVEAGWISDGYGSTGCYNLDCPGFVQTSQEVTLGEVLTPVSSYDGPQYQVTIAIHKDIGTGNWWLNFQGRTVGYWPRYIFSGLRTSASLIAWGGVIGDSHPQGTHTTTQMGSGHFANEGRGKAAFVDNLGFVDEGEHVKDAKTLLGYATNPACYSVEVGDWNNIEKTHFYYGGPGWSPNCT</sequence>
<comment type="caution">
    <text evidence="2">The sequence shown here is derived from an EMBL/GenBank/DDBJ whole genome shotgun (WGS) entry which is preliminary data.</text>
</comment>
<dbReference type="PANTHER" id="PTHR31589:SF221">
    <property type="entry name" value="LIGASE, PUTATIVE (DUF239)-RELATED"/>
    <property type="match status" value="1"/>
</dbReference>
<name>A0AAV0I4Z4_9ROSI</name>
<feature type="domain" description="Neprosin PEP catalytic" evidence="1">
    <location>
        <begin position="55"/>
        <end position="291"/>
    </location>
</feature>
<dbReference type="AlphaFoldDB" id="A0AAV0I4Z4"/>
<dbReference type="InterPro" id="IPR053168">
    <property type="entry name" value="Glutamic_endopeptidase"/>
</dbReference>
<evidence type="ECO:0000259" key="1">
    <source>
        <dbReference type="PROSITE" id="PS52045"/>
    </source>
</evidence>
<evidence type="ECO:0000313" key="3">
    <source>
        <dbReference type="Proteomes" id="UP001154282"/>
    </source>
</evidence>
<dbReference type="Proteomes" id="UP001154282">
    <property type="component" value="Unassembled WGS sequence"/>
</dbReference>
<protein>
    <recommendedName>
        <fullName evidence="1">Neprosin PEP catalytic domain-containing protein</fullName>
    </recommendedName>
</protein>